<keyword evidence="1" id="KW-1133">Transmembrane helix</keyword>
<keyword evidence="4" id="KW-1185">Reference proteome</keyword>
<keyword evidence="1" id="KW-0812">Transmembrane</keyword>
<evidence type="ECO:0000256" key="1">
    <source>
        <dbReference type="SAM" id="Phobius"/>
    </source>
</evidence>
<proteinExistence type="predicted"/>
<evidence type="ECO:0008006" key="5">
    <source>
        <dbReference type="Google" id="ProtNLM"/>
    </source>
</evidence>
<gene>
    <name evidence="3" type="ORF">NC653_002262</name>
</gene>
<dbReference type="EMBL" id="JAQIZT010000001">
    <property type="protein sequence ID" value="KAJ7012123.1"/>
    <property type="molecule type" value="Genomic_DNA"/>
</dbReference>
<protein>
    <recommendedName>
        <fullName evidence="5">Secreted protein</fullName>
    </recommendedName>
</protein>
<keyword evidence="2" id="KW-0732">Signal</keyword>
<organism evidence="3 4">
    <name type="scientific">Populus alba x Populus x berolinensis</name>
    <dbReference type="NCBI Taxonomy" id="444605"/>
    <lineage>
        <taxon>Eukaryota</taxon>
        <taxon>Viridiplantae</taxon>
        <taxon>Streptophyta</taxon>
        <taxon>Embryophyta</taxon>
        <taxon>Tracheophyta</taxon>
        <taxon>Spermatophyta</taxon>
        <taxon>Magnoliopsida</taxon>
        <taxon>eudicotyledons</taxon>
        <taxon>Gunneridae</taxon>
        <taxon>Pentapetalae</taxon>
        <taxon>rosids</taxon>
        <taxon>fabids</taxon>
        <taxon>Malpighiales</taxon>
        <taxon>Salicaceae</taxon>
        <taxon>Saliceae</taxon>
        <taxon>Populus</taxon>
    </lineage>
</organism>
<feature type="transmembrane region" description="Helical" evidence="1">
    <location>
        <begin position="39"/>
        <end position="61"/>
    </location>
</feature>
<dbReference type="AlphaFoldDB" id="A0AAD6RNF0"/>
<feature type="signal peptide" evidence="2">
    <location>
        <begin position="1"/>
        <end position="20"/>
    </location>
</feature>
<sequence>MAYLITLISSLIRLEQPSHAVQVCRNSSCPTHGSLSRYHVWVALVTFHFLVNEDIFLYYNLLSIRNFFIYYFFCCGRVLWIFTIFAK</sequence>
<keyword evidence="1" id="KW-0472">Membrane</keyword>
<evidence type="ECO:0000313" key="4">
    <source>
        <dbReference type="Proteomes" id="UP001164929"/>
    </source>
</evidence>
<feature type="chain" id="PRO_5042021779" description="Secreted protein" evidence="2">
    <location>
        <begin position="21"/>
        <end position="87"/>
    </location>
</feature>
<evidence type="ECO:0000313" key="3">
    <source>
        <dbReference type="EMBL" id="KAJ7012123.1"/>
    </source>
</evidence>
<evidence type="ECO:0000256" key="2">
    <source>
        <dbReference type="SAM" id="SignalP"/>
    </source>
</evidence>
<dbReference type="Proteomes" id="UP001164929">
    <property type="component" value="Chromosome 1"/>
</dbReference>
<feature type="transmembrane region" description="Helical" evidence="1">
    <location>
        <begin position="68"/>
        <end position="86"/>
    </location>
</feature>
<name>A0AAD6RNF0_9ROSI</name>
<comment type="caution">
    <text evidence="3">The sequence shown here is derived from an EMBL/GenBank/DDBJ whole genome shotgun (WGS) entry which is preliminary data.</text>
</comment>
<accession>A0AAD6RNF0</accession>
<reference evidence="3 4" key="1">
    <citation type="journal article" date="2023" name="Mol. Ecol. Resour.">
        <title>Chromosome-level genome assembly of a triploid poplar Populus alba 'Berolinensis'.</title>
        <authorList>
            <person name="Chen S."/>
            <person name="Yu Y."/>
            <person name="Wang X."/>
            <person name="Wang S."/>
            <person name="Zhang T."/>
            <person name="Zhou Y."/>
            <person name="He R."/>
            <person name="Meng N."/>
            <person name="Wang Y."/>
            <person name="Liu W."/>
            <person name="Liu Z."/>
            <person name="Liu J."/>
            <person name="Guo Q."/>
            <person name="Huang H."/>
            <person name="Sederoff R.R."/>
            <person name="Wang G."/>
            <person name="Qu G."/>
            <person name="Chen S."/>
        </authorList>
    </citation>
    <scope>NUCLEOTIDE SEQUENCE [LARGE SCALE GENOMIC DNA]</scope>
    <source>
        <strain evidence="3">SC-2020</strain>
    </source>
</reference>